<sequence length="341" mass="37086">MSKLMGPYNTNDRFYGVVVSTLDFESSDLGSTPVAILIYQFPNNFVFPAVLFPIRSVTLSAEAQAAKMEGVNYETLAIKQNSSVVYLYLNRPRQRNALSREFFSEFPKALASLDQNPSVSVIVLSGTGDHFCSGIDLTTFASIKNQSGSLRPGRANEWLRRDIKFLQDAITAIELCRKPVIAAIRGACIGGGIDIVTACDVRYCTEEAFFSVKEVDLAITADLGTLQRLPAIVGFGNAMELSLTGRRFSGQEAKELGLVSRVFGSKEELGEGVRLIAEGIAAKSPLAVIGTKSVVLKSRDMNVDQGLDYVATWNSAMLMSDDLTEAISAQLQKRKPAFAKL</sequence>
<keyword evidence="4" id="KW-0276">Fatty acid metabolism</keyword>
<dbReference type="AlphaFoldDB" id="A0AAV0H812"/>
<gene>
    <name evidence="10" type="ORF">LITE_LOCUS3124</name>
</gene>
<dbReference type="InterPro" id="IPR014748">
    <property type="entry name" value="Enoyl-CoA_hydra_C"/>
</dbReference>
<evidence type="ECO:0000256" key="9">
    <source>
        <dbReference type="RuleBase" id="RU003707"/>
    </source>
</evidence>
<dbReference type="NCBIfam" id="NF004794">
    <property type="entry name" value="PRK06142.1"/>
    <property type="match status" value="1"/>
</dbReference>
<evidence type="ECO:0000256" key="2">
    <source>
        <dbReference type="ARBA" id="ARBA00005005"/>
    </source>
</evidence>
<protein>
    <submittedName>
        <fullName evidence="10">Uncharacterized protein</fullName>
    </submittedName>
</protein>
<dbReference type="FunFam" id="1.10.12.10:FF:000004">
    <property type="entry name" value="Delta3,5-delta2,4-dienoyl-CoA isomerase"/>
    <property type="match status" value="1"/>
</dbReference>
<comment type="pathway">
    <text evidence="2">Lipid metabolism; fatty acid beta-oxidation.</text>
</comment>
<dbReference type="GO" id="GO:0051750">
    <property type="term" value="F:delta(3,5)-delta(2,4)-dienoyl-CoA isomerase activity"/>
    <property type="evidence" value="ECO:0007669"/>
    <property type="project" value="TreeGrafter"/>
</dbReference>
<dbReference type="GO" id="GO:0006631">
    <property type="term" value="P:fatty acid metabolic process"/>
    <property type="evidence" value="ECO:0007669"/>
    <property type="project" value="UniProtKB-KW"/>
</dbReference>
<dbReference type="InterPro" id="IPR018376">
    <property type="entry name" value="Enoyl-CoA_hyd/isom_CS"/>
</dbReference>
<comment type="similarity">
    <text evidence="3 9">Belongs to the enoyl-CoA hydratase/isomerase family.</text>
</comment>
<evidence type="ECO:0000256" key="4">
    <source>
        <dbReference type="ARBA" id="ARBA00022832"/>
    </source>
</evidence>
<name>A0AAV0H812_9ROSI</name>
<organism evidence="10 11">
    <name type="scientific">Linum tenue</name>
    <dbReference type="NCBI Taxonomy" id="586396"/>
    <lineage>
        <taxon>Eukaryota</taxon>
        <taxon>Viridiplantae</taxon>
        <taxon>Streptophyta</taxon>
        <taxon>Embryophyta</taxon>
        <taxon>Tracheophyta</taxon>
        <taxon>Spermatophyta</taxon>
        <taxon>Magnoliopsida</taxon>
        <taxon>eudicotyledons</taxon>
        <taxon>Gunneridae</taxon>
        <taxon>Pentapetalae</taxon>
        <taxon>rosids</taxon>
        <taxon>fabids</taxon>
        <taxon>Malpighiales</taxon>
        <taxon>Linaceae</taxon>
        <taxon>Linum</taxon>
    </lineage>
</organism>
<keyword evidence="6" id="KW-0443">Lipid metabolism</keyword>
<evidence type="ECO:0000313" key="11">
    <source>
        <dbReference type="Proteomes" id="UP001154282"/>
    </source>
</evidence>
<dbReference type="EMBL" id="CAMGYJ010000002">
    <property type="protein sequence ID" value="CAI0381372.1"/>
    <property type="molecule type" value="Genomic_DNA"/>
</dbReference>
<dbReference type="SUPFAM" id="SSF52096">
    <property type="entry name" value="ClpP/crotonase"/>
    <property type="match status" value="1"/>
</dbReference>
<evidence type="ECO:0000313" key="10">
    <source>
        <dbReference type="EMBL" id="CAI0381372.1"/>
    </source>
</evidence>
<dbReference type="PANTHER" id="PTHR43149:SF1">
    <property type="entry name" value="DELTA(3,5)-DELTA(2,4)-DIENOYL-COA ISOMERASE, MITOCHONDRIAL"/>
    <property type="match status" value="1"/>
</dbReference>
<evidence type="ECO:0000256" key="3">
    <source>
        <dbReference type="ARBA" id="ARBA00005254"/>
    </source>
</evidence>
<evidence type="ECO:0000256" key="5">
    <source>
        <dbReference type="ARBA" id="ARBA00022990"/>
    </source>
</evidence>
<keyword evidence="8" id="KW-0413">Isomerase</keyword>
<reference evidence="10" key="1">
    <citation type="submission" date="2022-08" db="EMBL/GenBank/DDBJ databases">
        <authorList>
            <person name="Gutierrez-Valencia J."/>
        </authorList>
    </citation>
    <scope>NUCLEOTIDE SEQUENCE</scope>
</reference>
<comment type="caution">
    <text evidence="10">The sequence shown here is derived from an EMBL/GenBank/DDBJ whole genome shotgun (WGS) entry which is preliminary data.</text>
</comment>
<dbReference type="CDD" id="cd06558">
    <property type="entry name" value="crotonase-like"/>
    <property type="match status" value="1"/>
</dbReference>
<dbReference type="Proteomes" id="UP001154282">
    <property type="component" value="Unassembled WGS sequence"/>
</dbReference>
<dbReference type="InterPro" id="IPR029045">
    <property type="entry name" value="ClpP/crotonase-like_dom_sf"/>
</dbReference>
<keyword evidence="7" id="KW-0576">Peroxisome</keyword>
<dbReference type="GO" id="GO:0005777">
    <property type="term" value="C:peroxisome"/>
    <property type="evidence" value="ECO:0007669"/>
    <property type="project" value="UniProtKB-SubCell"/>
</dbReference>
<dbReference type="PANTHER" id="PTHR43149">
    <property type="entry name" value="ENOYL-COA HYDRATASE"/>
    <property type="match status" value="1"/>
</dbReference>
<accession>A0AAV0H812</accession>
<dbReference type="PROSITE" id="PS00166">
    <property type="entry name" value="ENOYL_COA_HYDRATASE"/>
    <property type="match status" value="1"/>
</dbReference>
<dbReference type="Gene3D" id="1.10.12.10">
    <property type="entry name" value="Lyase 2-enoyl-coa Hydratase, Chain A, domain 2"/>
    <property type="match status" value="1"/>
</dbReference>
<dbReference type="Pfam" id="PF00378">
    <property type="entry name" value="ECH_1"/>
    <property type="match status" value="1"/>
</dbReference>
<dbReference type="InterPro" id="IPR045002">
    <property type="entry name" value="Ech1-like"/>
</dbReference>
<evidence type="ECO:0000256" key="1">
    <source>
        <dbReference type="ARBA" id="ARBA00004275"/>
    </source>
</evidence>
<keyword evidence="11" id="KW-1185">Reference proteome</keyword>
<dbReference type="InterPro" id="IPR001753">
    <property type="entry name" value="Enoyl-CoA_hydra/iso"/>
</dbReference>
<evidence type="ECO:0000256" key="7">
    <source>
        <dbReference type="ARBA" id="ARBA00023140"/>
    </source>
</evidence>
<dbReference type="Gene3D" id="3.90.226.10">
    <property type="entry name" value="2-enoyl-CoA Hydratase, Chain A, domain 1"/>
    <property type="match status" value="1"/>
</dbReference>
<comment type="subcellular location">
    <subcellularLocation>
        <location evidence="1">Peroxisome</location>
    </subcellularLocation>
</comment>
<evidence type="ECO:0000256" key="8">
    <source>
        <dbReference type="ARBA" id="ARBA00023235"/>
    </source>
</evidence>
<dbReference type="FunFam" id="3.90.226.10:FF:000024">
    <property type="entry name" value="Delta3,5-delta2,4-dienoyl-CoA isomerase"/>
    <property type="match status" value="1"/>
</dbReference>
<evidence type="ECO:0000256" key="6">
    <source>
        <dbReference type="ARBA" id="ARBA00023098"/>
    </source>
</evidence>
<keyword evidence="5" id="KW-0007">Acetylation</keyword>
<proteinExistence type="inferred from homology"/>